<comment type="caution">
    <text evidence="1">The sequence shown here is derived from an EMBL/GenBank/DDBJ whole genome shotgun (WGS) entry which is preliminary data.</text>
</comment>
<gene>
    <name evidence="2" type="ORF">CC99x_012650</name>
    <name evidence="1" type="ORF">CC99x_02519</name>
</gene>
<evidence type="ECO:0000313" key="3">
    <source>
        <dbReference type="Proteomes" id="UP000051494"/>
    </source>
</evidence>
<evidence type="ECO:0000313" key="2">
    <source>
        <dbReference type="EMBL" id="MCS5709748.1"/>
    </source>
</evidence>
<evidence type="ECO:0000313" key="1">
    <source>
        <dbReference type="EMBL" id="KRG17232.1"/>
    </source>
</evidence>
<organism evidence="1">
    <name type="scientific">Candidatus Berkiella cookevillensis</name>
    <dbReference type="NCBI Taxonomy" id="437022"/>
    <lineage>
        <taxon>Bacteria</taxon>
        <taxon>Pseudomonadati</taxon>
        <taxon>Pseudomonadota</taxon>
        <taxon>Gammaproteobacteria</taxon>
        <taxon>Candidatus Berkiellales</taxon>
        <taxon>Candidatus Berkiellaceae</taxon>
        <taxon>Candidatus Berkiella</taxon>
    </lineage>
</organism>
<sequence length="142" mass="16975">MNVYEYIKQEVMIEGDLYFPVISESNYNTMAIEVSKELKKIASEFLILLRDLNRTEFECYEIFFNQIIKSFDNLDRFRENIENCHSLRLGGYGGLSERIVIEPYENYTKFYDRFKILRKKWTVVSTNGWLATRSLIKDPIIE</sequence>
<dbReference type="RefSeq" id="WP_057625601.1">
    <property type="nucleotide sequence ID" value="NZ_LKHV02000002.1"/>
</dbReference>
<proteinExistence type="predicted"/>
<reference evidence="2" key="2">
    <citation type="journal article" date="2016" name="Genome Announc.">
        <title>Draft Genome Sequences of Two Novel Amoeba-Resistant Intranuclear Bacteria, 'Candidatus Berkiella cookevillensis' and 'Candidatus Berkiella aquae'.</title>
        <authorList>
            <person name="Mehari Y.T."/>
            <person name="Arivett B.A."/>
            <person name="Farone A.L."/>
            <person name="Gunderson J.H."/>
            <person name="Farone M.B."/>
        </authorList>
    </citation>
    <scope>NUCLEOTIDE SEQUENCE</scope>
    <source>
        <strain evidence="2">CC99</strain>
    </source>
</reference>
<reference evidence="1" key="1">
    <citation type="submission" date="2015-09" db="EMBL/GenBank/DDBJ databases">
        <title>Draft Genome Sequences of Two Novel Amoeba-resistant Intranuclear Bacteria, Candidatus Berkiella cookevillensis and Candidatus Berkiella aquae.</title>
        <authorList>
            <person name="Mehari Y.T."/>
            <person name="Arivett B.A."/>
            <person name="Farone A.L."/>
            <person name="Gunderson J.H."/>
            <person name="Farone M.B."/>
        </authorList>
    </citation>
    <scope>NUCLEOTIDE SEQUENCE [LARGE SCALE GENOMIC DNA]</scope>
    <source>
        <strain evidence="1">CC99</strain>
    </source>
</reference>
<dbReference type="EMBL" id="LKHV02000002">
    <property type="protein sequence ID" value="MCS5709748.1"/>
    <property type="molecule type" value="Genomic_DNA"/>
</dbReference>
<protein>
    <submittedName>
        <fullName evidence="1">Uncharacterized protein</fullName>
    </submittedName>
</protein>
<dbReference type="Proteomes" id="UP000051494">
    <property type="component" value="Unassembled WGS sequence"/>
</dbReference>
<reference evidence="2" key="3">
    <citation type="submission" date="2021-06" db="EMBL/GenBank/DDBJ databases">
        <title>Genomic Description and Analysis of Intracellular Bacteria, Candidatus Berkiella cookevillensis and Candidatus Berkiella aquae.</title>
        <authorList>
            <person name="Kidane D.T."/>
            <person name="Mehari Y.T."/>
            <person name="Rice F.C."/>
            <person name="Arivett B.A."/>
            <person name="Farone A.L."/>
            <person name="Berk S.G."/>
            <person name="Farone M.B."/>
        </authorList>
    </citation>
    <scope>NUCLEOTIDE SEQUENCE</scope>
    <source>
        <strain evidence="2">CC99</strain>
    </source>
</reference>
<keyword evidence="3" id="KW-1185">Reference proteome</keyword>
<dbReference type="EMBL" id="LKHV01000023">
    <property type="protein sequence ID" value="KRG17232.1"/>
    <property type="molecule type" value="Genomic_DNA"/>
</dbReference>
<dbReference type="AlphaFoldDB" id="A0A0Q9Y8V7"/>
<accession>A0A0Q9Y8V7</accession>
<name>A0A0Q9Y8V7_9GAMM</name>
<dbReference type="STRING" id="437022.CC99x_02519"/>